<reference evidence="2" key="2">
    <citation type="journal article" date="2013" name="Mar. Genomics">
        <title>Expression of sulfatases in Rhodopirellula baltica and the diversity of sulfatases in the genus Rhodopirellula.</title>
        <authorList>
            <person name="Wegner C.E."/>
            <person name="Richter-Heitmann T."/>
            <person name="Klindworth A."/>
            <person name="Klockow C."/>
            <person name="Richter M."/>
            <person name="Achstetter T."/>
            <person name="Glockner F.O."/>
            <person name="Harder J."/>
        </authorList>
    </citation>
    <scope>NUCLEOTIDE SEQUENCE [LARGE SCALE GENOMIC DNA]</scope>
    <source>
        <strain evidence="2">6C</strain>
    </source>
</reference>
<protein>
    <submittedName>
        <fullName evidence="2">Uncharacterized protein</fullName>
    </submittedName>
</protein>
<evidence type="ECO:0000256" key="1">
    <source>
        <dbReference type="SAM" id="MobiDB-lite"/>
    </source>
</evidence>
<comment type="caution">
    <text evidence="2">The sequence shown here is derived from an EMBL/GenBank/DDBJ whole genome shotgun (WGS) entry which is preliminary data.</text>
</comment>
<name>M2APS3_9BACT</name>
<keyword evidence="3" id="KW-1185">Reference proteome</keyword>
<proteinExistence type="predicted"/>
<dbReference type="EMBL" id="ANMO01000011">
    <property type="protein sequence ID" value="EMB19080.1"/>
    <property type="molecule type" value="Genomic_DNA"/>
</dbReference>
<evidence type="ECO:0000313" key="2">
    <source>
        <dbReference type="EMBL" id="EMB19080.1"/>
    </source>
</evidence>
<feature type="region of interest" description="Disordered" evidence="1">
    <location>
        <begin position="1"/>
        <end position="37"/>
    </location>
</feature>
<sequence length="37" mass="3873">MDTSNSTTFHTHKKQAASPTPATSGLAQKTRSLQAAT</sequence>
<evidence type="ECO:0000313" key="3">
    <source>
        <dbReference type="Proteomes" id="UP000011529"/>
    </source>
</evidence>
<organism evidence="2 3">
    <name type="scientific">Rhodopirellula europaea 6C</name>
    <dbReference type="NCBI Taxonomy" id="1263867"/>
    <lineage>
        <taxon>Bacteria</taxon>
        <taxon>Pseudomonadati</taxon>
        <taxon>Planctomycetota</taxon>
        <taxon>Planctomycetia</taxon>
        <taxon>Pirellulales</taxon>
        <taxon>Pirellulaceae</taxon>
        <taxon>Rhodopirellula</taxon>
    </lineage>
</organism>
<feature type="compositionally biased region" description="Polar residues" evidence="1">
    <location>
        <begin position="17"/>
        <end position="37"/>
    </location>
</feature>
<accession>M2APS3</accession>
<dbReference type="AlphaFoldDB" id="M2APS3"/>
<gene>
    <name evidence="2" type="ORF">RE6C_00198</name>
</gene>
<dbReference type="Proteomes" id="UP000011529">
    <property type="component" value="Unassembled WGS sequence"/>
</dbReference>
<dbReference type="PATRIC" id="fig|1263867.3.peg.214"/>
<reference evidence="2" key="1">
    <citation type="submission" date="2012-11" db="EMBL/GenBank/DDBJ databases">
        <title>Permanent draft genomes of Rhodopirellula europaea strain SH398 and 6C.</title>
        <authorList>
            <person name="Richter M."/>
            <person name="Richter-Heitmann T."/>
            <person name="Frank C."/>
            <person name="Harder J."/>
            <person name="Glockner F.O."/>
        </authorList>
    </citation>
    <scope>NUCLEOTIDE SEQUENCE</scope>
    <source>
        <strain evidence="2">6C</strain>
    </source>
</reference>